<keyword evidence="3" id="KW-1185">Reference proteome</keyword>
<feature type="compositionally biased region" description="Basic and acidic residues" evidence="1">
    <location>
        <begin position="288"/>
        <end position="297"/>
    </location>
</feature>
<accession>A0A1T4Z435</accession>
<protein>
    <submittedName>
        <fullName evidence="2">Uncharacterized protein</fullName>
    </submittedName>
</protein>
<dbReference type="EMBL" id="FUYE01000029">
    <property type="protein sequence ID" value="SKB08706.1"/>
    <property type="molecule type" value="Genomic_DNA"/>
</dbReference>
<proteinExistence type="predicted"/>
<evidence type="ECO:0000313" key="3">
    <source>
        <dbReference type="Proteomes" id="UP000190774"/>
    </source>
</evidence>
<feature type="region of interest" description="Disordered" evidence="1">
    <location>
        <begin position="278"/>
        <end position="297"/>
    </location>
</feature>
<evidence type="ECO:0000256" key="1">
    <source>
        <dbReference type="SAM" id="MobiDB-lite"/>
    </source>
</evidence>
<sequence length="328" mass="38389">MMSSAIFSAVAAAGIANHTGLLRNMFFQNNILDAKDRASCFHVYEEGVRSVVEDSFYQELPPDRLQRIQTQIERLGFLKWSPEDQQKTLRLPPEQQPAALRALSQLLEPNKLSKVFRSCAKKWGYRRWNRPTQTEIQTQTLFSNDESEVTLQNIPAPTRLTRQGCEWHLQELTRLFETSVSTTYDRLSWAQQRRSRCERLLKSNQMTLSEKRVLRAHLKPLTEVIQKLKVTKRAWDSLVIIITKLVHDGDIHLQQLSSWGLDELIPWVEQKLQSSPWKTLSHDSASPEAERQRQKQLRDNQLEQYKNGQKVIHGWLERLPPELRRLDF</sequence>
<organism evidence="2 3">
    <name type="scientific">Prosthecobacter debontii</name>
    <dbReference type="NCBI Taxonomy" id="48467"/>
    <lineage>
        <taxon>Bacteria</taxon>
        <taxon>Pseudomonadati</taxon>
        <taxon>Verrucomicrobiota</taxon>
        <taxon>Verrucomicrobiia</taxon>
        <taxon>Verrucomicrobiales</taxon>
        <taxon>Verrucomicrobiaceae</taxon>
        <taxon>Prosthecobacter</taxon>
    </lineage>
</organism>
<reference evidence="3" key="1">
    <citation type="submission" date="2017-02" db="EMBL/GenBank/DDBJ databases">
        <authorList>
            <person name="Varghese N."/>
            <person name="Submissions S."/>
        </authorList>
    </citation>
    <scope>NUCLEOTIDE SEQUENCE [LARGE SCALE GENOMIC DNA]</scope>
    <source>
        <strain evidence="3">ATCC 700200</strain>
    </source>
</reference>
<name>A0A1T4Z435_9BACT</name>
<gene>
    <name evidence="2" type="ORF">SAMN02745166_05000</name>
</gene>
<dbReference type="AlphaFoldDB" id="A0A1T4Z435"/>
<dbReference type="Proteomes" id="UP000190774">
    <property type="component" value="Unassembled WGS sequence"/>
</dbReference>
<evidence type="ECO:0000313" key="2">
    <source>
        <dbReference type="EMBL" id="SKB08706.1"/>
    </source>
</evidence>
<dbReference type="RefSeq" id="WP_078816109.1">
    <property type="nucleotide sequence ID" value="NZ_FUYE01000029.1"/>
</dbReference>